<keyword evidence="1" id="KW-0732">Signal</keyword>
<evidence type="ECO:0000313" key="3">
    <source>
        <dbReference type="Proteomes" id="UP000290283"/>
    </source>
</evidence>
<proteinExistence type="predicted"/>
<feature type="signal peptide" evidence="1">
    <location>
        <begin position="1"/>
        <end position="19"/>
    </location>
</feature>
<evidence type="ECO:0000256" key="1">
    <source>
        <dbReference type="SAM" id="SignalP"/>
    </source>
</evidence>
<dbReference type="InterPro" id="IPR045607">
    <property type="entry name" value="DUF6452"/>
</dbReference>
<reference evidence="3" key="1">
    <citation type="submission" date="2019-01" db="EMBL/GenBank/DDBJ databases">
        <title>Cytophagaceae bacterium strain CAR-16.</title>
        <authorList>
            <person name="Chen W.-M."/>
        </authorList>
    </citation>
    <scope>NUCLEOTIDE SEQUENCE [LARGE SCALE GENOMIC DNA]</scope>
    <source>
        <strain evidence="3">LLJ-11</strain>
    </source>
</reference>
<sequence>MKKILFGLFTLLFALSIWNCEKDDICEDGTPTTPKLIIEFYDNDNPTNTKNVTDLKVTAEGMTSSLEYNAVSKIELPLKTDADLVKYNLVLNSKNADITLQNEDKITINYTRKDIYISRACGFKTLYNLNTNPNGMPLTTDSNNWIKEIKIQKFTIENENETHVKIFF</sequence>
<protein>
    <recommendedName>
        <fullName evidence="4">Lipoprotein</fullName>
    </recommendedName>
</protein>
<comment type="caution">
    <text evidence="2">The sequence shown here is derived from an EMBL/GenBank/DDBJ whole genome shotgun (WGS) entry which is preliminary data.</text>
</comment>
<dbReference type="Proteomes" id="UP000290283">
    <property type="component" value="Unassembled WGS sequence"/>
</dbReference>
<dbReference type="RefSeq" id="WP_129436559.1">
    <property type="nucleotide sequence ID" value="NZ_SBKO01000006.1"/>
</dbReference>
<feature type="chain" id="PRO_5020641852" description="Lipoprotein" evidence="1">
    <location>
        <begin position="20"/>
        <end position="168"/>
    </location>
</feature>
<dbReference type="EMBL" id="SBKO01000006">
    <property type="protein sequence ID" value="RXR16281.1"/>
    <property type="molecule type" value="Genomic_DNA"/>
</dbReference>
<accession>A0A4V1N1P2</accession>
<dbReference type="Pfam" id="PF20050">
    <property type="entry name" value="DUF6452"/>
    <property type="match status" value="1"/>
</dbReference>
<organism evidence="2 3">
    <name type="scientific">Flavobacterium amnicola</name>
    <dbReference type="NCBI Taxonomy" id="2506422"/>
    <lineage>
        <taxon>Bacteria</taxon>
        <taxon>Pseudomonadati</taxon>
        <taxon>Bacteroidota</taxon>
        <taxon>Flavobacteriia</taxon>
        <taxon>Flavobacteriales</taxon>
        <taxon>Flavobacteriaceae</taxon>
        <taxon>Flavobacterium</taxon>
    </lineage>
</organism>
<evidence type="ECO:0000313" key="2">
    <source>
        <dbReference type="EMBL" id="RXR16281.1"/>
    </source>
</evidence>
<gene>
    <name evidence="2" type="ORF">EQG63_11690</name>
</gene>
<dbReference type="OrthoDB" id="663527at2"/>
<dbReference type="AlphaFoldDB" id="A0A4V1N1P2"/>
<evidence type="ECO:0008006" key="4">
    <source>
        <dbReference type="Google" id="ProtNLM"/>
    </source>
</evidence>
<name>A0A4V1N1P2_9FLAO</name>
<keyword evidence="3" id="KW-1185">Reference proteome</keyword>